<gene>
    <name evidence="5" type="ORF">JYZ213_LOCUS42809</name>
</gene>
<dbReference type="Pfam" id="PF00024">
    <property type="entry name" value="PAN_1"/>
    <property type="match status" value="1"/>
</dbReference>
<dbReference type="InterPro" id="IPR001258">
    <property type="entry name" value="NHL_repeat"/>
</dbReference>
<dbReference type="InterPro" id="IPR011042">
    <property type="entry name" value="6-blade_b-propeller_TolB-like"/>
</dbReference>
<dbReference type="GO" id="GO:0008270">
    <property type="term" value="F:zinc ion binding"/>
    <property type="evidence" value="ECO:0007669"/>
    <property type="project" value="UniProtKB-KW"/>
</dbReference>
<keyword evidence="1" id="KW-0677">Repeat</keyword>
<dbReference type="SUPFAM" id="SSF101898">
    <property type="entry name" value="NHL repeat"/>
    <property type="match status" value="1"/>
</dbReference>
<reference evidence="5" key="1">
    <citation type="submission" date="2021-02" db="EMBL/GenBank/DDBJ databases">
        <authorList>
            <person name="Nowell W R."/>
        </authorList>
    </citation>
    <scope>NUCLEOTIDE SEQUENCE</scope>
</reference>
<comment type="caution">
    <text evidence="5">The sequence shown here is derived from an EMBL/GenBank/DDBJ whole genome shotgun (WGS) entry which is preliminary data.</text>
</comment>
<evidence type="ECO:0000259" key="4">
    <source>
        <dbReference type="PROSITE" id="PS50948"/>
    </source>
</evidence>
<feature type="repeat" description="NHL" evidence="2">
    <location>
        <begin position="410"/>
        <end position="440"/>
    </location>
</feature>
<dbReference type="PANTHER" id="PTHR24104:SF25">
    <property type="entry name" value="PROTEIN LIN-41"/>
    <property type="match status" value="1"/>
</dbReference>
<feature type="repeat" description="NHL" evidence="2">
    <location>
        <begin position="448"/>
        <end position="491"/>
    </location>
</feature>
<organism evidence="5 6">
    <name type="scientific">Adineta steineri</name>
    <dbReference type="NCBI Taxonomy" id="433720"/>
    <lineage>
        <taxon>Eukaryota</taxon>
        <taxon>Metazoa</taxon>
        <taxon>Spiralia</taxon>
        <taxon>Gnathifera</taxon>
        <taxon>Rotifera</taxon>
        <taxon>Eurotatoria</taxon>
        <taxon>Bdelloidea</taxon>
        <taxon>Adinetida</taxon>
        <taxon>Adinetidae</taxon>
        <taxon>Adineta</taxon>
    </lineage>
</organism>
<dbReference type="CDD" id="cd05819">
    <property type="entry name" value="NHL"/>
    <property type="match status" value="1"/>
</dbReference>
<evidence type="ECO:0000313" key="5">
    <source>
        <dbReference type="EMBL" id="CAF1488958.1"/>
    </source>
</evidence>
<dbReference type="PANTHER" id="PTHR24104">
    <property type="entry name" value="E3 UBIQUITIN-PROTEIN LIGASE NHLRC1-RELATED"/>
    <property type="match status" value="1"/>
</dbReference>
<evidence type="ECO:0000256" key="2">
    <source>
        <dbReference type="PROSITE-ProRule" id="PRU00504"/>
    </source>
</evidence>
<accession>A0A815SE46</accession>
<evidence type="ECO:0000256" key="3">
    <source>
        <dbReference type="SAM" id="SignalP"/>
    </source>
</evidence>
<feature type="domain" description="Apple" evidence="4">
    <location>
        <begin position="28"/>
        <end position="104"/>
    </location>
</feature>
<dbReference type="PROSITE" id="PS50948">
    <property type="entry name" value="PAN"/>
    <property type="match status" value="1"/>
</dbReference>
<dbReference type="Proteomes" id="UP000663845">
    <property type="component" value="Unassembled WGS sequence"/>
</dbReference>
<keyword evidence="3" id="KW-0732">Signal</keyword>
<dbReference type="EMBL" id="CAJNOG010002087">
    <property type="protein sequence ID" value="CAF1488958.1"/>
    <property type="molecule type" value="Genomic_DNA"/>
</dbReference>
<dbReference type="Gene3D" id="2.40.10.500">
    <property type="match status" value="1"/>
</dbReference>
<sequence length="491" mass="53123">MRIIVTFLLVLVSALNVETLFESYIQLSQLSSQFQPANSIELLETQSVSSFMQCGYICNRNIQCRTFDYNSSSMICRIFEGALDTGSIVSAAPTSRVGFIKYSSLYFIAINQPCTQCIESRYLTCLNNTCQCPAHSFYNGSQCENQRYENASCLNNDWCRQDPFQLLCSTSSICIAFAVYWNSTGETVAGDAAGTLGIASNRLNFPYGLKFDSSNALYITDYNNNRIQKWIAGASNGTTLAGQINGAWGQSSTFLNGPVGLVLDSNDNMYFSDRANCRIMFWTNGASSGSMIAGTGIGGNATNQFQNPSMIEYVPSMNILYVADTFNHRIMKYFLSNASSGIVVAGGNGQGLSNTQLSRPYGMALDLSTNSLIICNYGAHTVVRWILGANSWTLIAGSASGTGGNSATLLYQPVGVTLDQYGNIYVADAGNHRVQCFLVGQSSGITIAGVTGSPGVSASQLNAPYGLILDNQLNLYVADTSNNRVQKFARY</sequence>
<dbReference type="InterPro" id="IPR050952">
    <property type="entry name" value="TRIM-NHL_E3_ligases"/>
</dbReference>
<evidence type="ECO:0000313" key="6">
    <source>
        <dbReference type="Proteomes" id="UP000663845"/>
    </source>
</evidence>
<dbReference type="InterPro" id="IPR003609">
    <property type="entry name" value="Pan_app"/>
</dbReference>
<feature type="signal peptide" evidence="3">
    <location>
        <begin position="1"/>
        <end position="19"/>
    </location>
</feature>
<dbReference type="AlphaFoldDB" id="A0A815SE46"/>
<feature type="chain" id="PRO_5032589437" description="Apple domain-containing protein" evidence="3">
    <location>
        <begin position="20"/>
        <end position="491"/>
    </location>
</feature>
<dbReference type="Pfam" id="PF01436">
    <property type="entry name" value="NHL"/>
    <property type="match status" value="3"/>
</dbReference>
<name>A0A815SE46_9BILA</name>
<protein>
    <recommendedName>
        <fullName evidence="4">Apple domain-containing protein</fullName>
    </recommendedName>
</protein>
<dbReference type="Gene3D" id="2.120.10.30">
    <property type="entry name" value="TolB, C-terminal domain"/>
    <property type="match status" value="1"/>
</dbReference>
<dbReference type="PROSITE" id="PS51125">
    <property type="entry name" value="NHL"/>
    <property type="match status" value="2"/>
</dbReference>
<proteinExistence type="predicted"/>
<evidence type="ECO:0000256" key="1">
    <source>
        <dbReference type="ARBA" id="ARBA00022737"/>
    </source>
</evidence>